<gene>
    <name evidence="2" type="ORF">EC912_10289</name>
</gene>
<sequence>MNVPQRVLFITRKWPPAIGGMETYAVKLSSELATRTRLEVRALPGKTSGAPPGLLRLLCFMAGSIVVLLRKRMDVIHLGDLVMWPLALVARLKGSSQRIVMTAYGLDLVFGRRRGILPWLYGRYLALGVRLVGRSVRIIAISGPTACLCKEAGFTDVTVVTLGVDVAPRAFSDPRHGEPFILFVGRLVKRKGAAWFANEVMPLLPGNLRLVVVGKCWDRNELDVLRDSPRIEYREFVSSEELLALRSSALVVIMPNIPSGGVDVEGFGLTALEAAADGGVLLASGIEGIVDAVIDHTTGFLLPAGDAVRWAEKIEEIRTWSQERRTAFIRGAREVIVSLYSWRVVAERTLEAYRSGS</sequence>
<reference evidence="2 3" key="1">
    <citation type="submission" date="2019-03" db="EMBL/GenBank/DDBJ databases">
        <title>Above-ground endophytic microbial communities from plants in different locations in the United States.</title>
        <authorList>
            <person name="Frank C."/>
        </authorList>
    </citation>
    <scope>NUCLEOTIDE SEQUENCE [LARGE SCALE GENOMIC DNA]</scope>
    <source>
        <strain evidence="2 3">LP_13_YM</strain>
    </source>
</reference>
<dbReference type="GO" id="GO:0016758">
    <property type="term" value="F:hexosyltransferase activity"/>
    <property type="evidence" value="ECO:0007669"/>
    <property type="project" value="TreeGrafter"/>
</dbReference>
<proteinExistence type="predicted"/>
<dbReference type="Pfam" id="PF13692">
    <property type="entry name" value="Glyco_trans_1_4"/>
    <property type="match status" value="1"/>
</dbReference>
<evidence type="ECO:0000313" key="2">
    <source>
        <dbReference type="EMBL" id="TCV95745.1"/>
    </source>
</evidence>
<dbReference type="Pfam" id="PF13439">
    <property type="entry name" value="Glyco_transf_4"/>
    <property type="match status" value="1"/>
</dbReference>
<dbReference type="PANTHER" id="PTHR45947:SF3">
    <property type="entry name" value="SULFOQUINOVOSYL TRANSFERASE SQD2"/>
    <property type="match status" value="1"/>
</dbReference>
<evidence type="ECO:0000259" key="1">
    <source>
        <dbReference type="Pfam" id="PF13439"/>
    </source>
</evidence>
<dbReference type="SUPFAM" id="SSF53756">
    <property type="entry name" value="UDP-Glycosyltransferase/glycogen phosphorylase"/>
    <property type="match status" value="1"/>
</dbReference>
<organism evidence="2 3">
    <name type="scientific">Luteibacter rhizovicinus</name>
    <dbReference type="NCBI Taxonomy" id="242606"/>
    <lineage>
        <taxon>Bacteria</taxon>
        <taxon>Pseudomonadati</taxon>
        <taxon>Pseudomonadota</taxon>
        <taxon>Gammaproteobacteria</taxon>
        <taxon>Lysobacterales</taxon>
        <taxon>Rhodanobacteraceae</taxon>
        <taxon>Luteibacter</taxon>
    </lineage>
</organism>
<protein>
    <submittedName>
        <fullName evidence="2">Glycosyltransferase involved in cell wall biosynthesis</fullName>
    </submittedName>
</protein>
<dbReference type="EMBL" id="SMCS01000002">
    <property type="protein sequence ID" value="TCV95745.1"/>
    <property type="molecule type" value="Genomic_DNA"/>
</dbReference>
<dbReference type="InterPro" id="IPR050194">
    <property type="entry name" value="Glycosyltransferase_grp1"/>
</dbReference>
<dbReference type="AlphaFoldDB" id="A0A4R3YRY4"/>
<dbReference type="CDD" id="cd03801">
    <property type="entry name" value="GT4_PimA-like"/>
    <property type="match status" value="1"/>
</dbReference>
<keyword evidence="3" id="KW-1185">Reference proteome</keyword>
<dbReference type="Proteomes" id="UP000295645">
    <property type="component" value="Unassembled WGS sequence"/>
</dbReference>
<dbReference type="Gene3D" id="3.40.50.2000">
    <property type="entry name" value="Glycogen Phosphorylase B"/>
    <property type="match status" value="2"/>
</dbReference>
<dbReference type="InterPro" id="IPR028098">
    <property type="entry name" value="Glyco_trans_4-like_N"/>
</dbReference>
<accession>A0A4R3YRY4</accession>
<dbReference type="PANTHER" id="PTHR45947">
    <property type="entry name" value="SULFOQUINOVOSYL TRANSFERASE SQD2"/>
    <property type="match status" value="1"/>
</dbReference>
<comment type="caution">
    <text evidence="2">The sequence shown here is derived from an EMBL/GenBank/DDBJ whole genome shotgun (WGS) entry which is preliminary data.</text>
</comment>
<dbReference type="OrthoDB" id="4611853at2"/>
<evidence type="ECO:0000313" key="3">
    <source>
        <dbReference type="Proteomes" id="UP000295645"/>
    </source>
</evidence>
<keyword evidence="2" id="KW-0808">Transferase</keyword>
<name>A0A4R3YRY4_9GAMM</name>
<feature type="domain" description="Glycosyltransferase subfamily 4-like N-terminal" evidence="1">
    <location>
        <begin position="19"/>
        <end position="166"/>
    </location>
</feature>